<evidence type="ECO:0000256" key="4">
    <source>
        <dbReference type="ARBA" id="ARBA00022727"/>
    </source>
</evidence>
<dbReference type="GO" id="GO:0005737">
    <property type="term" value="C:cytoplasm"/>
    <property type="evidence" value="ECO:0007669"/>
    <property type="project" value="TreeGrafter"/>
</dbReference>
<dbReference type="GO" id="GO:0006233">
    <property type="term" value="P:dTDP biosynthetic process"/>
    <property type="evidence" value="ECO:0007669"/>
    <property type="project" value="InterPro"/>
</dbReference>
<dbReference type="Proteomes" id="UP000013270">
    <property type="component" value="Unassembled WGS sequence"/>
</dbReference>
<feature type="domain" description="Thymidylate kinase-like" evidence="8">
    <location>
        <begin position="50"/>
        <end position="167"/>
    </location>
</feature>
<dbReference type="Pfam" id="PF02223">
    <property type="entry name" value="Thymidylate_kin"/>
    <property type="match status" value="1"/>
</dbReference>
<dbReference type="PATRIC" id="fig|1217651.3.peg.113"/>
<dbReference type="PANTHER" id="PTHR10344:SF4">
    <property type="entry name" value="UMP-CMP KINASE 2, MITOCHONDRIAL"/>
    <property type="match status" value="1"/>
</dbReference>
<name>N8YR57_ACIBZ</name>
<dbReference type="GO" id="GO:0006227">
    <property type="term" value="P:dUDP biosynthetic process"/>
    <property type="evidence" value="ECO:0007669"/>
    <property type="project" value="TreeGrafter"/>
</dbReference>
<dbReference type="PANTHER" id="PTHR10344">
    <property type="entry name" value="THYMIDYLATE KINASE"/>
    <property type="match status" value="1"/>
</dbReference>
<dbReference type="GO" id="GO:0005524">
    <property type="term" value="F:ATP binding"/>
    <property type="evidence" value="ECO:0007669"/>
    <property type="project" value="UniProtKB-KW"/>
</dbReference>
<protein>
    <recommendedName>
        <fullName evidence="2">dTMP kinase</fullName>
        <ecNumber evidence="2">2.7.4.9</ecNumber>
    </recommendedName>
</protein>
<comment type="caution">
    <text evidence="9">The sequence shown here is derived from an EMBL/GenBank/DDBJ whole genome shotgun (WGS) entry which is preliminary data.</text>
</comment>
<evidence type="ECO:0000256" key="1">
    <source>
        <dbReference type="ARBA" id="ARBA00009776"/>
    </source>
</evidence>
<organism evidence="9 10">
    <name type="scientific">Acinetobacter bereziniae NIPH 3</name>
    <dbReference type="NCBI Taxonomy" id="1217651"/>
    <lineage>
        <taxon>Bacteria</taxon>
        <taxon>Pseudomonadati</taxon>
        <taxon>Pseudomonadota</taxon>
        <taxon>Gammaproteobacteria</taxon>
        <taxon>Moraxellales</taxon>
        <taxon>Moraxellaceae</taxon>
        <taxon>Acinetobacter</taxon>
    </lineage>
</organism>
<evidence type="ECO:0000313" key="10">
    <source>
        <dbReference type="Proteomes" id="UP000013270"/>
    </source>
</evidence>
<gene>
    <name evidence="9" type="ORF">F963_00116</name>
</gene>
<dbReference type="EC" id="2.7.4.9" evidence="2"/>
<dbReference type="InterPro" id="IPR039430">
    <property type="entry name" value="Thymidylate_kin-like_dom"/>
</dbReference>
<accession>N8YR57</accession>
<keyword evidence="3" id="KW-0808">Transferase</keyword>
<evidence type="ECO:0000256" key="2">
    <source>
        <dbReference type="ARBA" id="ARBA00012980"/>
    </source>
</evidence>
<evidence type="ECO:0000256" key="6">
    <source>
        <dbReference type="ARBA" id="ARBA00022777"/>
    </source>
</evidence>
<keyword evidence="5" id="KW-0547">Nucleotide-binding</keyword>
<evidence type="ECO:0000313" key="9">
    <source>
        <dbReference type="EMBL" id="ENV23809.1"/>
    </source>
</evidence>
<keyword evidence="6" id="KW-0418">Kinase</keyword>
<dbReference type="InterPro" id="IPR027417">
    <property type="entry name" value="P-loop_NTPase"/>
</dbReference>
<dbReference type="InterPro" id="IPR018095">
    <property type="entry name" value="Thymidylate_kin_CS"/>
</dbReference>
<proteinExistence type="inferred from homology"/>
<evidence type="ECO:0000259" key="8">
    <source>
        <dbReference type="Pfam" id="PF02223"/>
    </source>
</evidence>
<evidence type="ECO:0000256" key="3">
    <source>
        <dbReference type="ARBA" id="ARBA00022679"/>
    </source>
</evidence>
<dbReference type="HOGENOM" id="CLU_049131_0_2_6"/>
<dbReference type="Gene3D" id="3.40.50.300">
    <property type="entry name" value="P-loop containing nucleotide triphosphate hydrolases"/>
    <property type="match status" value="1"/>
</dbReference>
<evidence type="ECO:0000256" key="5">
    <source>
        <dbReference type="ARBA" id="ARBA00022741"/>
    </source>
</evidence>
<dbReference type="RefSeq" id="WP_004826973.1">
    <property type="nucleotide sequence ID" value="NZ_KB849462.1"/>
</dbReference>
<reference evidence="9 10" key="1">
    <citation type="submission" date="2013-02" db="EMBL/GenBank/DDBJ databases">
        <title>The Genome Sequence of Acinetobacter bereziniae NIPH 3.</title>
        <authorList>
            <consortium name="The Broad Institute Genome Sequencing Platform"/>
            <consortium name="The Broad Institute Genome Sequencing Center for Infectious Disease"/>
            <person name="Cerqueira G."/>
            <person name="Feldgarden M."/>
            <person name="Courvalin P."/>
            <person name="Perichon B."/>
            <person name="Grillot-Courvalin C."/>
            <person name="Clermont D."/>
            <person name="Rocha E."/>
            <person name="Yoon E.-J."/>
            <person name="Nemec A."/>
            <person name="Walker B."/>
            <person name="Young S.K."/>
            <person name="Zeng Q."/>
            <person name="Gargeya S."/>
            <person name="Fitzgerald M."/>
            <person name="Haas B."/>
            <person name="Abouelleil A."/>
            <person name="Alvarado L."/>
            <person name="Arachchi H.M."/>
            <person name="Berlin A.M."/>
            <person name="Chapman S.B."/>
            <person name="Dewar J."/>
            <person name="Goldberg J."/>
            <person name="Griggs A."/>
            <person name="Gujja S."/>
            <person name="Hansen M."/>
            <person name="Howarth C."/>
            <person name="Imamovic A."/>
            <person name="Larimer J."/>
            <person name="McCowan C."/>
            <person name="Murphy C."/>
            <person name="Neiman D."/>
            <person name="Pearson M."/>
            <person name="Priest M."/>
            <person name="Roberts A."/>
            <person name="Saif S."/>
            <person name="Shea T."/>
            <person name="Sisk P."/>
            <person name="Sykes S."/>
            <person name="Wortman J."/>
            <person name="Nusbaum C."/>
            <person name="Birren B."/>
        </authorList>
    </citation>
    <scope>NUCLEOTIDE SEQUENCE [LARGE SCALE GENOMIC DNA]</scope>
    <source>
        <strain evidence="9 10">NIPH 3</strain>
    </source>
</reference>
<evidence type="ECO:0000256" key="7">
    <source>
        <dbReference type="ARBA" id="ARBA00022840"/>
    </source>
</evidence>
<dbReference type="SUPFAM" id="SSF52540">
    <property type="entry name" value="P-loop containing nucleoside triphosphate hydrolases"/>
    <property type="match status" value="1"/>
</dbReference>
<keyword evidence="7" id="KW-0067">ATP-binding</keyword>
<dbReference type="PROSITE" id="PS01331">
    <property type="entry name" value="THYMIDYLATE_KINASE"/>
    <property type="match status" value="1"/>
</dbReference>
<dbReference type="EMBL" id="APPK01000004">
    <property type="protein sequence ID" value="ENV23809.1"/>
    <property type="molecule type" value="Genomic_DNA"/>
</dbReference>
<dbReference type="GO" id="GO:0004798">
    <property type="term" value="F:dTMP kinase activity"/>
    <property type="evidence" value="ECO:0007669"/>
    <property type="project" value="UniProtKB-EC"/>
</dbReference>
<comment type="similarity">
    <text evidence="1">Belongs to the thymidylate kinase family.</text>
</comment>
<dbReference type="CDD" id="cd01672">
    <property type="entry name" value="TMPK"/>
    <property type="match status" value="1"/>
</dbReference>
<keyword evidence="4" id="KW-0545">Nucleotide biosynthesis</keyword>
<dbReference type="AlphaFoldDB" id="N8YR57"/>
<sequence length="173" mass="20295">MKKFITIEGIDGVGKSTISKKLAENMGAEFIQTPYFKKHAEKDCEDKFSYYLDDLIQLKSILKEELKEKTIICDRYIHSTIAYQGNYIEPKLIMDKYDLLIPDLTVYLTVDEKTRLARLKIRETQYNFVNELDHDYVHLKHVSSNFNKMKDMMIIDTSTKTIDQVVKIIQEAI</sequence>
<dbReference type="GO" id="GO:0006235">
    <property type="term" value="P:dTTP biosynthetic process"/>
    <property type="evidence" value="ECO:0007669"/>
    <property type="project" value="TreeGrafter"/>
</dbReference>